<dbReference type="AlphaFoldDB" id="A0A069CYS6"/>
<keyword evidence="5 7" id="KW-0067">ATP-binding</keyword>
<keyword evidence="2 7" id="KW-0808">Transferase</keyword>
<keyword evidence="7" id="KW-0479">Metal-binding</keyword>
<dbReference type="GO" id="GO:0009423">
    <property type="term" value="P:chorismate biosynthetic process"/>
    <property type="evidence" value="ECO:0007669"/>
    <property type="project" value="UniProtKB-UniRule"/>
</dbReference>
<comment type="cofactor">
    <cofactor evidence="7">
        <name>Mg(2+)</name>
        <dbReference type="ChEBI" id="CHEBI:18420"/>
    </cofactor>
    <text evidence="7">Binds 1 Mg(2+) ion per subunit.</text>
</comment>
<evidence type="ECO:0000256" key="4">
    <source>
        <dbReference type="ARBA" id="ARBA00022777"/>
    </source>
</evidence>
<feature type="binding site" evidence="7">
    <location>
        <begin position="11"/>
        <end position="16"/>
    </location>
    <ligand>
        <name>ATP</name>
        <dbReference type="ChEBI" id="CHEBI:30616"/>
    </ligand>
</feature>
<feature type="binding site" evidence="7">
    <location>
        <position position="57"/>
    </location>
    <ligand>
        <name>substrate</name>
    </ligand>
</feature>
<comment type="similarity">
    <text evidence="7">Belongs to the shikimate kinase family.</text>
</comment>
<dbReference type="OrthoDB" id="9800332at2"/>
<evidence type="ECO:0000256" key="3">
    <source>
        <dbReference type="ARBA" id="ARBA00022741"/>
    </source>
</evidence>
<keyword evidence="6 7" id="KW-0057">Aromatic amino acid biosynthesis</keyword>
<dbReference type="STRING" id="1121097.GCA_000428125_00288"/>
<dbReference type="PANTHER" id="PTHR21087:SF16">
    <property type="entry name" value="SHIKIMATE KINASE 1, CHLOROPLASTIC"/>
    <property type="match status" value="1"/>
</dbReference>
<evidence type="ECO:0000256" key="1">
    <source>
        <dbReference type="ARBA" id="ARBA00022605"/>
    </source>
</evidence>
<evidence type="ECO:0000256" key="5">
    <source>
        <dbReference type="ARBA" id="ARBA00022840"/>
    </source>
</evidence>
<dbReference type="InterPro" id="IPR031322">
    <property type="entry name" value="Shikimate/glucono_kinase"/>
</dbReference>
<comment type="subcellular location">
    <subcellularLocation>
        <location evidence="7">Cytoplasm</location>
    </subcellularLocation>
</comment>
<reference evidence="8 9" key="1">
    <citation type="journal article" date="2015" name="Microbes Environ.">
        <title>Distribution and evolution of nitrogen fixation genes in the phylum bacteroidetes.</title>
        <authorList>
            <person name="Inoue J."/>
            <person name="Oshima K."/>
            <person name="Suda W."/>
            <person name="Sakamoto M."/>
            <person name="Iino T."/>
            <person name="Noda S."/>
            <person name="Hongoh Y."/>
            <person name="Hattori M."/>
            <person name="Ohkuma M."/>
        </authorList>
    </citation>
    <scope>NUCLEOTIDE SEQUENCE [LARGE SCALE GENOMIC DNA]</scope>
    <source>
        <strain evidence="8 9">JCM 15093</strain>
    </source>
</reference>
<keyword evidence="1 7" id="KW-0028">Amino-acid biosynthesis</keyword>
<organism evidence="8 9">
    <name type="scientific">Bacteroides graminisolvens DSM 19988 = JCM 15093</name>
    <dbReference type="NCBI Taxonomy" id="1121097"/>
    <lineage>
        <taxon>Bacteria</taxon>
        <taxon>Pseudomonadati</taxon>
        <taxon>Bacteroidota</taxon>
        <taxon>Bacteroidia</taxon>
        <taxon>Bacteroidales</taxon>
        <taxon>Bacteroidaceae</taxon>
        <taxon>Bacteroides</taxon>
    </lineage>
</organism>
<feature type="binding site" evidence="7">
    <location>
        <position position="33"/>
    </location>
    <ligand>
        <name>substrate</name>
    </ligand>
</feature>
<evidence type="ECO:0000256" key="7">
    <source>
        <dbReference type="HAMAP-Rule" id="MF_00109"/>
    </source>
</evidence>
<dbReference type="GO" id="GO:0008652">
    <property type="term" value="P:amino acid biosynthetic process"/>
    <property type="evidence" value="ECO:0007669"/>
    <property type="project" value="UniProtKB-KW"/>
</dbReference>
<dbReference type="GO" id="GO:0004765">
    <property type="term" value="F:shikimate kinase activity"/>
    <property type="evidence" value="ECO:0007669"/>
    <property type="project" value="UniProtKB-UniRule"/>
</dbReference>
<dbReference type="GO" id="GO:0005524">
    <property type="term" value="F:ATP binding"/>
    <property type="evidence" value="ECO:0007669"/>
    <property type="project" value="UniProtKB-UniRule"/>
</dbReference>
<dbReference type="InterPro" id="IPR000623">
    <property type="entry name" value="Shikimate_kinase/TSH1"/>
</dbReference>
<comment type="subunit">
    <text evidence="7">Monomer.</text>
</comment>
<dbReference type="Proteomes" id="UP000027601">
    <property type="component" value="Unassembled WGS sequence"/>
</dbReference>
<dbReference type="Gene3D" id="3.40.50.300">
    <property type="entry name" value="P-loop containing nucleotide triphosphate hydrolases"/>
    <property type="match status" value="1"/>
</dbReference>
<comment type="caution">
    <text evidence="8">The sequence shown here is derived from an EMBL/GenBank/DDBJ whole genome shotgun (WGS) entry which is preliminary data.</text>
</comment>
<keyword evidence="3 7" id="KW-0547">Nucleotide-binding</keyword>
<gene>
    <name evidence="7" type="primary">aroK</name>
    <name evidence="8" type="ORF">JCM15093_270</name>
</gene>
<evidence type="ECO:0000313" key="8">
    <source>
        <dbReference type="EMBL" id="GAK35191.1"/>
    </source>
</evidence>
<dbReference type="GO" id="GO:0000287">
    <property type="term" value="F:magnesium ion binding"/>
    <property type="evidence" value="ECO:0007669"/>
    <property type="project" value="UniProtKB-UniRule"/>
</dbReference>
<dbReference type="HAMAP" id="MF_00109">
    <property type="entry name" value="Shikimate_kinase"/>
    <property type="match status" value="1"/>
</dbReference>
<dbReference type="PRINTS" id="PR01100">
    <property type="entry name" value="SHIKIMTKNASE"/>
</dbReference>
<comment type="pathway">
    <text evidence="7">Metabolic intermediate biosynthesis; chorismate biosynthesis; chorismate from D-erythrose 4-phosphate and phosphoenolpyruvate: step 5/7.</text>
</comment>
<comment type="function">
    <text evidence="7">Catalyzes the specific phosphorylation of the 3-hydroxyl group of shikimic acid using ATP as a cosubstrate.</text>
</comment>
<dbReference type="NCBIfam" id="NF010555">
    <property type="entry name" value="PRK13949.1"/>
    <property type="match status" value="1"/>
</dbReference>
<name>A0A069CYS6_9BACE</name>
<dbReference type="PANTHER" id="PTHR21087">
    <property type="entry name" value="SHIKIMATE KINASE"/>
    <property type="match status" value="1"/>
</dbReference>
<dbReference type="EMBL" id="BAJS01000001">
    <property type="protein sequence ID" value="GAK35191.1"/>
    <property type="molecule type" value="Genomic_DNA"/>
</dbReference>
<keyword evidence="7" id="KW-0963">Cytoplasm</keyword>
<comment type="caution">
    <text evidence="7">Lacks conserved residue(s) required for the propagation of feature annotation.</text>
</comment>
<dbReference type="SUPFAM" id="SSF52540">
    <property type="entry name" value="P-loop containing nucleoside triphosphate hydrolases"/>
    <property type="match status" value="1"/>
</dbReference>
<protein>
    <recommendedName>
        <fullName evidence="7">Shikimate kinase</fullName>
        <shortName evidence="7">SK</shortName>
        <ecNumber evidence="7">2.7.1.71</ecNumber>
    </recommendedName>
</protein>
<feature type="binding site" evidence="7">
    <location>
        <position position="140"/>
    </location>
    <ligand>
        <name>substrate</name>
    </ligand>
</feature>
<dbReference type="EC" id="2.7.1.71" evidence="7"/>
<feature type="binding site" evidence="7">
    <location>
        <position position="15"/>
    </location>
    <ligand>
        <name>Mg(2+)</name>
        <dbReference type="ChEBI" id="CHEBI:18420"/>
    </ligand>
</feature>
<dbReference type="UniPathway" id="UPA00053">
    <property type="reaction ID" value="UER00088"/>
</dbReference>
<keyword evidence="9" id="KW-1185">Reference proteome</keyword>
<dbReference type="InterPro" id="IPR027417">
    <property type="entry name" value="P-loop_NTPase"/>
</dbReference>
<keyword evidence="7" id="KW-0460">Magnesium</keyword>
<evidence type="ECO:0000256" key="6">
    <source>
        <dbReference type="ARBA" id="ARBA00023141"/>
    </source>
</evidence>
<proteinExistence type="inferred from homology"/>
<dbReference type="RefSeq" id="WP_024995419.1">
    <property type="nucleotide sequence ID" value="NZ_ATZI01000001.1"/>
</dbReference>
<comment type="catalytic activity">
    <reaction evidence="7">
        <text>shikimate + ATP = 3-phosphoshikimate + ADP + H(+)</text>
        <dbReference type="Rhea" id="RHEA:13121"/>
        <dbReference type="ChEBI" id="CHEBI:15378"/>
        <dbReference type="ChEBI" id="CHEBI:30616"/>
        <dbReference type="ChEBI" id="CHEBI:36208"/>
        <dbReference type="ChEBI" id="CHEBI:145989"/>
        <dbReference type="ChEBI" id="CHEBI:456216"/>
        <dbReference type="EC" id="2.7.1.71"/>
    </reaction>
</comment>
<dbReference type="CDD" id="cd00464">
    <property type="entry name" value="SK"/>
    <property type="match status" value="1"/>
</dbReference>
<dbReference type="eggNOG" id="COG0703">
    <property type="taxonomic scope" value="Bacteria"/>
</dbReference>
<dbReference type="GO" id="GO:0005829">
    <property type="term" value="C:cytosol"/>
    <property type="evidence" value="ECO:0007669"/>
    <property type="project" value="TreeGrafter"/>
</dbReference>
<evidence type="ECO:0000313" key="9">
    <source>
        <dbReference type="Proteomes" id="UP000027601"/>
    </source>
</evidence>
<keyword evidence="4 7" id="KW-0418">Kinase</keyword>
<sequence>MIRIFLIGYMGAGKTTLGKAFAKKYNLSFVDLDWYIEERFHKTVQELFAERGEDGFRELERNMLHEVADFENVIISTGGGAPCFFDNMDFMNKSGITVFLNVKAEILFQRLRVAKQQRPILKGKSDDELSSFIVSALQNRASFYNQAQYIFNADELEDYHQIENSVIHLSKLIGLE</sequence>
<dbReference type="Pfam" id="PF01202">
    <property type="entry name" value="SKI"/>
    <property type="match status" value="1"/>
</dbReference>
<accession>A0A069CYS6</accession>
<feature type="binding site" evidence="7">
    <location>
        <position position="118"/>
    </location>
    <ligand>
        <name>ATP</name>
        <dbReference type="ChEBI" id="CHEBI:30616"/>
    </ligand>
</feature>
<dbReference type="GO" id="GO:0009073">
    <property type="term" value="P:aromatic amino acid family biosynthetic process"/>
    <property type="evidence" value="ECO:0007669"/>
    <property type="project" value="UniProtKB-KW"/>
</dbReference>
<evidence type="ECO:0000256" key="2">
    <source>
        <dbReference type="ARBA" id="ARBA00022679"/>
    </source>
</evidence>
<feature type="binding site" evidence="7">
    <location>
        <position position="79"/>
    </location>
    <ligand>
        <name>substrate</name>
    </ligand>
</feature>